<evidence type="ECO:0000313" key="8">
    <source>
        <dbReference type="Proteomes" id="UP000239326"/>
    </source>
</evidence>
<dbReference type="InterPro" id="IPR036942">
    <property type="entry name" value="Beta-barrel_TonB_sf"/>
</dbReference>
<dbReference type="SUPFAM" id="SSF56935">
    <property type="entry name" value="Porins"/>
    <property type="match status" value="1"/>
</dbReference>
<dbReference type="GO" id="GO:0009279">
    <property type="term" value="C:cell outer membrane"/>
    <property type="evidence" value="ECO:0007669"/>
    <property type="project" value="UniProtKB-SubCell"/>
</dbReference>
<dbReference type="Gene3D" id="2.40.170.20">
    <property type="entry name" value="TonB-dependent receptor, beta-barrel domain"/>
    <property type="match status" value="1"/>
</dbReference>
<dbReference type="InterPro" id="IPR006860">
    <property type="entry name" value="FecR"/>
</dbReference>
<keyword evidence="2" id="KW-0472">Membrane</keyword>
<dbReference type="RefSeq" id="WP_106445252.1">
    <property type="nucleotide sequence ID" value="NZ_CP027669.1"/>
</dbReference>
<evidence type="ECO:0000256" key="2">
    <source>
        <dbReference type="ARBA" id="ARBA00023136"/>
    </source>
</evidence>
<feature type="chain" id="PRO_5015639133" description="FecR protein domain-containing protein" evidence="5">
    <location>
        <begin position="25"/>
        <end position="1133"/>
    </location>
</feature>
<keyword evidence="4" id="KW-0802">TPR repeat</keyword>
<dbReference type="InterPro" id="IPR019734">
    <property type="entry name" value="TPR_rpt"/>
</dbReference>
<keyword evidence="8" id="KW-1185">Reference proteome</keyword>
<feature type="repeat" description="TPR" evidence="4">
    <location>
        <begin position="363"/>
        <end position="396"/>
    </location>
</feature>
<gene>
    <name evidence="7" type="ORF">C6571_02260</name>
</gene>
<dbReference type="PANTHER" id="PTHR38731">
    <property type="entry name" value="LIPL45-RELATED LIPOPROTEIN-RELATED"/>
    <property type="match status" value="1"/>
</dbReference>
<feature type="signal peptide" evidence="5">
    <location>
        <begin position="1"/>
        <end position="24"/>
    </location>
</feature>
<evidence type="ECO:0000256" key="3">
    <source>
        <dbReference type="ARBA" id="ARBA00023237"/>
    </source>
</evidence>
<evidence type="ECO:0000256" key="5">
    <source>
        <dbReference type="SAM" id="SignalP"/>
    </source>
</evidence>
<dbReference type="Proteomes" id="UP000239326">
    <property type="component" value="Chromosome"/>
</dbReference>
<evidence type="ECO:0000259" key="6">
    <source>
        <dbReference type="Pfam" id="PF04773"/>
    </source>
</evidence>
<name>A0A2S0MWJ4_9BURK</name>
<dbReference type="OrthoDB" id="8818474at2"/>
<evidence type="ECO:0000313" key="7">
    <source>
        <dbReference type="EMBL" id="AVO40259.1"/>
    </source>
</evidence>
<evidence type="ECO:0000256" key="4">
    <source>
        <dbReference type="PROSITE-ProRule" id="PRU00339"/>
    </source>
</evidence>
<dbReference type="EMBL" id="CP027669">
    <property type="protein sequence ID" value="AVO40259.1"/>
    <property type="molecule type" value="Genomic_DNA"/>
</dbReference>
<sequence>MTPTFLRVGLLGASAAFVAPAALAQCAGVPAGQADQTAAAELVSLVGRGETRPSGDAAWERAVQAQKLKGGADMRTLALSSAALLLADRTQIRMSANAQLRLCDTQPERSLLELIAGRLWARTKRSPANLQLQTPAALAVVRGTDWDVEVEGSGRTTFTVLSGQVEFSNAYGRVDLGPSEQGIAVPGQAPTKRLLVNPRERVQWVMANPVDARRWAEFQGDAVAPELAAVQIDLDAGAWPQARERLMGLRQNGAHEAAVALVLADLAAFDARLETAVQELERAWQRTGDTRLAARRAEFLLALDRPEDARSVLDEALARSSSAASSDLLLADGDWYRLAGRGDESIARYRAGVARSQGDKQKADALGRLGRALQERGDLAAARQALAQAVALDPRSAHLLGAEATAATEALRLQEAGAGFDAALALQADDYESLAGAGYLALRRGEPEAARQLLLKALVIEPRYARAHMWLAVAEYTLGAEGAALDALQRARQADPKDPLPWQIESILRNDSGESEAAIAAAREALVRLPYLKSLNPLASDSQGSANLGKALGDFGLEHWARAYAQQSYYPLWAGSHFFMANRYESPFARRSEFHQGYLADPLAFGASEKQAPVLLSNLGEWVGGGSVERNGTQTKAVADLGHHGLASSPFPIAWRVGIEGYSFDPRAGVLSDRLQSFDWRLGIGARPTDRLGLLLTHSAQRTRYHYPGGVDDADGQGVRMEGVTRSPVHRTDLGGSWRWSGNEQTWLALHSARFVRETPLIDPVVGLYNFASRDTDKGLMLRHTLQRGNLRFSAGWERGRVLNKFAREYSEVFAAADTRIAYDLPWAGLEGQQGPWAWQAQAFWPQMEVNERSYLYLGRTGAALNVPRLEDTGQARRLRPRLGVSYRFAPGRALHAAYIESLYTPSTYTLAPVAVGAIPIDYHYQTPGSLARKLALQLDWEFDARSFGVAMASRQDISSIQYSNGDLLPLMSVLLDDRIEGLGPLIQMAQTSVDPYNGNPVFDRGRLHQLSLGYNRILTPRWSLLAGYIWSRSRSTGDWVTGNELPGFPRHSLALTSVWRHGGRDYTYASLVYRSARYVTVFNGRREEPGWNFALVHAFDTADRRWSIIGTVQTPLDGREKPTLWLRVRYRN</sequence>
<reference evidence="7 8" key="1">
    <citation type="submission" date="2018-03" db="EMBL/GenBank/DDBJ databases">
        <title>Genome sequencing of Simplicispira sp.</title>
        <authorList>
            <person name="Kim S.-J."/>
            <person name="Heo J."/>
            <person name="Kwon S.-W."/>
        </authorList>
    </citation>
    <scope>NUCLEOTIDE SEQUENCE [LARGE SCALE GENOMIC DNA]</scope>
    <source>
        <strain evidence="7 8">SC1-8</strain>
    </source>
</reference>
<accession>A0A2S0MWJ4</accession>
<dbReference type="Pfam" id="PF04773">
    <property type="entry name" value="FecR"/>
    <property type="match status" value="1"/>
</dbReference>
<dbReference type="Gene3D" id="2.60.120.1440">
    <property type="match status" value="1"/>
</dbReference>
<dbReference type="Gene3D" id="1.25.40.10">
    <property type="entry name" value="Tetratricopeptide repeat domain"/>
    <property type="match status" value="1"/>
</dbReference>
<dbReference type="PROSITE" id="PS50005">
    <property type="entry name" value="TPR"/>
    <property type="match status" value="1"/>
</dbReference>
<keyword evidence="5" id="KW-0732">Signal</keyword>
<dbReference type="PANTHER" id="PTHR38731:SF1">
    <property type="entry name" value="FECR PROTEIN DOMAIN-CONTAINING PROTEIN"/>
    <property type="match status" value="1"/>
</dbReference>
<evidence type="ECO:0000256" key="1">
    <source>
        <dbReference type="ARBA" id="ARBA00004442"/>
    </source>
</evidence>
<protein>
    <recommendedName>
        <fullName evidence="6">FecR protein domain-containing protein</fullName>
    </recommendedName>
</protein>
<dbReference type="InterPro" id="IPR011990">
    <property type="entry name" value="TPR-like_helical_dom_sf"/>
</dbReference>
<proteinExistence type="predicted"/>
<comment type="subcellular location">
    <subcellularLocation>
        <location evidence="1">Cell outer membrane</location>
    </subcellularLocation>
</comment>
<feature type="domain" description="FecR protein" evidence="6">
    <location>
        <begin position="73"/>
        <end position="166"/>
    </location>
</feature>
<organism evidence="7 8">
    <name type="scientific">Simplicispira suum</name>
    <dbReference type="NCBI Taxonomy" id="2109915"/>
    <lineage>
        <taxon>Bacteria</taxon>
        <taxon>Pseudomonadati</taxon>
        <taxon>Pseudomonadota</taxon>
        <taxon>Betaproteobacteria</taxon>
        <taxon>Burkholderiales</taxon>
        <taxon>Comamonadaceae</taxon>
        <taxon>Simplicispira</taxon>
    </lineage>
</organism>
<dbReference type="KEGG" id="simp:C6571_02260"/>
<dbReference type="AlphaFoldDB" id="A0A2S0MWJ4"/>
<dbReference type="SUPFAM" id="SSF48452">
    <property type="entry name" value="TPR-like"/>
    <property type="match status" value="1"/>
</dbReference>
<dbReference type="SMART" id="SM00028">
    <property type="entry name" value="TPR"/>
    <property type="match status" value="4"/>
</dbReference>
<keyword evidence="3" id="KW-0998">Cell outer membrane</keyword>